<gene>
    <name evidence="6" type="ORF">FJTKL_05833</name>
</gene>
<name>A0ABR4EY26_9PEZI</name>
<dbReference type="InterPro" id="IPR016166">
    <property type="entry name" value="FAD-bd_PCMH"/>
</dbReference>
<dbReference type="PANTHER" id="PTHR42973:SF13">
    <property type="entry name" value="FAD-BINDING PCMH-TYPE DOMAIN-CONTAINING PROTEIN"/>
    <property type="match status" value="1"/>
</dbReference>
<dbReference type="EMBL" id="JBAWTH010000020">
    <property type="protein sequence ID" value="KAL2287356.1"/>
    <property type="molecule type" value="Genomic_DNA"/>
</dbReference>
<evidence type="ECO:0000256" key="3">
    <source>
        <dbReference type="ARBA" id="ARBA00022827"/>
    </source>
</evidence>
<evidence type="ECO:0000256" key="2">
    <source>
        <dbReference type="ARBA" id="ARBA00022630"/>
    </source>
</evidence>
<dbReference type="InterPro" id="IPR016169">
    <property type="entry name" value="FAD-bd_PCMH_sub2"/>
</dbReference>
<dbReference type="InterPro" id="IPR036318">
    <property type="entry name" value="FAD-bd_PCMH-like_sf"/>
</dbReference>
<evidence type="ECO:0000259" key="5">
    <source>
        <dbReference type="PROSITE" id="PS51387"/>
    </source>
</evidence>
<dbReference type="InterPro" id="IPR050416">
    <property type="entry name" value="FAD-linked_Oxidoreductase"/>
</dbReference>
<dbReference type="PANTHER" id="PTHR42973">
    <property type="entry name" value="BINDING OXIDOREDUCTASE, PUTATIVE (AFU_ORTHOLOGUE AFUA_1G17690)-RELATED"/>
    <property type="match status" value="1"/>
</dbReference>
<keyword evidence="3" id="KW-0274">FAD</keyword>
<dbReference type="SUPFAM" id="SSF56176">
    <property type="entry name" value="FAD-binding/transporter-associated domain-like"/>
    <property type="match status" value="1"/>
</dbReference>
<accession>A0ABR4EY26</accession>
<evidence type="ECO:0000313" key="7">
    <source>
        <dbReference type="Proteomes" id="UP001600888"/>
    </source>
</evidence>
<keyword evidence="4" id="KW-0560">Oxidoreductase</keyword>
<comment type="caution">
    <text evidence="6">The sequence shown here is derived from an EMBL/GenBank/DDBJ whole genome shotgun (WGS) entry which is preliminary data.</text>
</comment>
<proteinExistence type="inferred from homology"/>
<dbReference type="PROSITE" id="PS00862">
    <property type="entry name" value="OX2_COVAL_FAD"/>
    <property type="match status" value="1"/>
</dbReference>
<keyword evidence="7" id="KW-1185">Reference proteome</keyword>
<comment type="similarity">
    <text evidence="1">Belongs to the oxygen-dependent FAD-linked oxidoreductase family.</text>
</comment>
<reference evidence="6 7" key="1">
    <citation type="submission" date="2024-03" db="EMBL/GenBank/DDBJ databases">
        <title>A high-quality draft genome sequence of Diaporthe vaccinii, a causative agent of upright dieback and viscid rot disease in cranberry plants.</title>
        <authorList>
            <person name="Sarrasin M."/>
            <person name="Lang B.F."/>
            <person name="Burger G."/>
        </authorList>
    </citation>
    <scope>NUCLEOTIDE SEQUENCE [LARGE SCALE GENOMIC DNA]</scope>
    <source>
        <strain evidence="6 7">IS7</strain>
    </source>
</reference>
<organism evidence="6 7">
    <name type="scientific">Diaporthe vaccinii</name>
    <dbReference type="NCBI Taxonomy" id="105482"/>
    <lineage>
        <taxon>Eukaryota</taxon>
        <taxon>Fungi</taxon>
        <taxon>Dikarya</taxon>
        <taxon>Ascomycota</taxon>
        <taxon>Pezizomycotina</taxon>
        <taxon>Sordariomycetes</taxon>
        <taxon>Sordariomycetidae</taxon>
        <taxon>Diaporthales</taxon>
        <taxon>Diaporthaceae</taxon>
        <taxon>Diaporthe</taxon>
        <taxon>Diaporthe eres species complex</taxon>
    </lineage>
</organism>
<feature type="domain" description="FAD-binding PCMH-type" evidence="5">
    <location>
        <begin position="128"/>
        <end position="299"/>
    </location>
</feature>
<evidence type="ECO:0000256" key="4">
    <source>
        <dbReference type="ARBA" id="ARBA00023002"/>
    </source>
</evidence>
<dbReference type="Gene3D" id="3.30.465.10">
    <property type="match status" value="1"/>
</dbReference>
<keyword evidence="2" id="KW-0285">Flavoprotein</keyword>
<dbReference type="Pfam" id="PF01565">
    <property type="entry name" value="FAD_binding_4"/>
    <property type="match status" value="1"/>
</dbReference>
<dbReference type="Proteomes" id="UP001600888">
    <property type="component" value="Unassembled WGS sequence"/>
</dbReference>
<evidence type="ECO:0000256" key="1">
    <source>
        <dbReference type="ARBA" id="ARBA00005466"/>
    </source>
</evidence>
<dbReference type="InterPro" id="IPR006094">
    <property type="entry name" value="Oxid_FAD_bind_N"/>
</dbReference>
<evidence type="ECO:0000313" key="6">
    <source>
        <dbReference type="EMBL" id="KAL2287356.1"/>
    </source>
</evidence>
<protein>
    <recommendedName>
        <fullName evidence="5">FAD-binding PCMH-type domain-containing protein</fullName>
    </recommendedName>
</protein>
<dbReference type="PROSITE" id="PS51387">
    <property type="entry name" value="FAD_PCMH"/>
    <property type="match status" value="1"/>
</dbReference>
<dbReference type="InterPro" id="IPR006093">
    <property type="entry name" value="Oxy_OxRdtase_FAD_BS"/>
</dbReference>
<sequence>MGNRDADIACKAPLLAIGWTDNGPGSFKYLKVIRTFPVYRMRYLGHQCALHCDLFTTIMSSAKSKFVASAARCLQVVLAWAQNEPSPDQPHITANCTATCEQLGIEFPAVFHPGTNDPDFAIWDAKAQEVQPACRVEPSDAAEVARVLEIAVENQCQVAIKSGGHSTNRDASNSVGGVTIDLVRINHVRLWDDHTQADFGPGLILRDAYTALEPFNLTNFGGRTADVGLAGYTIGGGLTALAPKFGLALDNVFEYELVLPNSTIVNVNEHTNSDLYFALRGGGNNFGIITNFRARVVPQGQRLGGSKTYSTNYTDQLIEQEFQLTTALSGDLDMAFHNRYFYNQSDDSFSWSFFQEYNQPVLNPTVFDGLNRIPSLTDQIRIDYASVLSLDEVSPHGLRRLYATVTFHPSRELHKKFIDIYSEEVERIKATANLTTSLIVQPLHFNSIKTMNERGGNALGIESDGSLLSESLTPTIRGNCGSRANQSYVTTVALLTLGWGKSEDDSAIYNFAQRWTDRSTSEAEASGLFHPWQYINYAAPFQDPFSSYGEASKLRLQEIQRNTDPAGIFTSQGLVRGSFKLL</sequence>